<evidence type="ECO:0000313" key="1">
    <source>
        <dbReference type="EMBL" id="XCJ17387.1"/>
    </source>
</evidence>
<proteinExistence type="predicted"/>
<dbReference type="EMBL" id="CP159510">
    <property type="protein sequence ID" value="XCJ17387.1"/>
    <property type="molecule type" value="Genomic_DNA"/>
</dbReference>
<accession>A0AAU8IGM7</accession>
<sequence>MIAGPLVFFERFSPWGAAVLDASEGDQQGIGRLVDVPGKQCRPDRDHSGIRRILEQCRPFHIQAEEGYNKRDGGKR</sequence>
<protein>
    <submittedName>
        <fullName evidence="1">Uncharacterized protein</fullName>
    </submittedName>
</protein>
<name>A0AAU8IGM7_9BACL</name>
<dbReference type="RefSeq" id="WP_353948633.1">
    <property type="nucleotide sequence ID" value="NZ_CP159510.1"/>
</dbReference>
<dbReference type="AlphaFoldDB" id="A0AAU8IGM7"/>
<reference evidence="1" key="1">
    <citation type="submission" date="2024-06" db="EMBL/GenBank/DDBJ databases">
        <authorList>
            <person name="Fan A."/>
            <person name="Zhang F.Y."/>
            <person name="Zhang L."/>
        </authorList>
    </citation>
    <scope>NUCLEOTIDE SEQUENCE</scope>
    <source>
        <strain evidence="1">Y61</strain>
    </source>
</reference>
<gene>
    <name evidence="1" type="ORF">ABNN70_02340</name>
</gene>
<organism evidence="1">
    <name type="scientific">Sporolactobacillus sp. Y61</name>
    <dbReference type="NCBI Taxonomy" id="3160863"/>
    <lineage>
        <taxon>Bacteria</taxon>
        <taxon>Bacillati</taxon>
        <taxon>Bacillota</taxon>
        <taxon>Bacilli</taxon>
        <taxon>Bacillales</taxon>
        <taxon>Sporolactobacillaceae</taxon>
        <taxon>Sporolactobacillus</taxon>
    </lineage>
</organism>